<dbReference type="Proteomes" id="UP001596189">
    <property type="component" value="Unassembled WGS sequence"/>
</dbReference>
<evidence type="ECO:0000256" key="1">
    <source>
        <dbReference type="SAM" id="Phobius"/>
    </source>
</evidence>
<accession>A0ABW1JES4</accession>
<feature type="transmembrane region" description="Helical" evidence="1">
    <location>
        <begin position="76"/>
        <end position="95"/>
    </location>
</feature>
<keyword evidence="1" id="KW-0812">Transmembrane</keyword>
<gene>
    <name evidence="2" type="ORF">ACFQDO_09650</name>
</gene>
<evidence type="ECO:0000313" key="3">
    <source>
        <dbReference type="Proteomes" id="UP001596189"/>
    </source>
</evidence>
<sequence>MTTGSWLSSRPRNAPPRRTHPVGPLFGTYRMRHLVLYYRVGVFAVLGIVASGWWAAWTNIDVNRESGLPATTGLPGIVLVTAVMLLVVWPALWLATVRRRLDVDDAGVVTVGYVGRRAIPWHEIRRFDNSSGLVVETTTGPVRVDAFPSASFDGARYRRVEVDPLTEQLNRHVGQFLVAAGTPPSVDSASAAGPTRAVLLASMVTTALIPGLVHLVGELWTRRH</sequence>
<name>A0ABW1JES4_9ACTN</name>
<protein>
    <recommendedName>
        <fullName evidence="4">PH domain-containing protein</fullName>
    </recommendedName>
</protein>
<dbReference type="EMBL" id="JBHSRD010000003">
    <property type="protein sequence ID" value="MFC6007392.1"/>
    <property type="molecule type" value="Genomic_DNA"/>
</dbReference>
<evidence type="ECO:0000313" key="2">
    <source>
        <dbReference type="EMBL" id="MFC6007392.1"/>
    </source>
</evidence>
<reference evidence="3" key="1">
    <citation type="journal article" date="2019" name="Int. J. Syst. Evol. Microbiol.">
        <title>The Global Catalogue of Microorganisms (GCM) 10K type strain sequencing project: providing services to taxonomists for standard genome sequencing and annotation.</title>
        <authorList>
            <consortium name="The Broad Institute Genomics Platform"/>
            <consortium name="The Broad Institute Genome Sequencing Center for Infectious Disease"/>
            <person name="Wu L."/>
            <person name="Ma J."/>
        </authorList>
    </citation>
    <scope>NUCLEOTIDE SEQUENCE [LARGE SCALE GENOMIC DNA]</scope>
    <source>
        <strain evidence="3">KACC 14249</strain>
    </source>
</reference>
<feature type="transmembrane region" description="Helical" evidence="1">
    <location>
        <begin position="36"/>
        <end position="56"/>
    </location>
</feature>
<dbReference type="RefSeq" id="WP_345716192.1">
    <property type="nucleotide sequence ID" value="NZ_BAABFP010000004.1"/>
</dbReference>
<feature type="transmembrane region" description="Helical" evidence="1">
    <location>
        <begin position="197"/>
        <end position="217"/>
    </location>
</feature>
<evidence type="ECO:0008006" key="4">
    <source>
        <dbReference type="Google" id="ProtNLM"/>
    </source>
</evidence>
<comment type="caution">
    <text evidence="2">The sequence shown here is derived from an EMBL/GenBank/DDBJ whole genome shotgun (WGS) entry which is preliminary data.</text>
</comment>
<keyword evidence="1" id="KW-1133">Transmembrane helix</keyword>
<proteinExistence type="predicted"/>
<keyword evidence="3" id="KW-1185">Reference proteome</keyword>
<keyword evidence="1" id="KW-0472">Membrane</keyword>
<organism evidence="2 3">
    <name type="scientific">Angustibacter luteus</name>
    <dbReference type="NCBI Taxonomy" id="658456"/>
    <lineage>
        <taxon>Bacteria</taxon>
        <taxon>Bacillati</taxon>
        <taxon>Actinomycetota</taxon>
        <taxon>Actinomycetes</taxon>
        <taxon>Kineosporiales</taxon>
        <taxon>Kineosporiaceae</taxon>
    </lineage>
</organism>